<dbReference type="InterPro" id="IPR021736">
    <property type="entry name" value="DUF3305"/>
</dbReference>
<sequence length="147" mass="16515">MLMASMPVAVIMQRRIVEHRWASSVSWSVAGVVACPPELSGVQALQWSDNQESFLHPGLQLELHRDEDDGYFENWAAPQPRIFVMWQMKEERAVPVTVSVSYGEGTRMLDSGDCADGVAMPPDIHAWLTAYLQAHYQPKPRGRRGHG</sequence>
<dbReference type="EMBL" id="JAWIIV010000001">
    <property type="protein sequence ID" value="MEC4717868.1"/>
    <property type="molecule type" value="Genomic_DNA"/>
</dbReference>
<dbReference type="Proteomes" id="UP001352263">
    <property type="component" value="Unassembled WGS sequence"/>
</dbReference>
<dbReference type="Pfam" id="PF11749">
    <property type="entry name" value="DUF3305"/>
    <property type="match status" value="1"/>
</dbReference>
<evidence type="ECO:0000313" key="2">
    <source>
        <dbReference type="Proteomes" id="UP001352263"/>
    </source>
</evidence>
<reference evidence="1 2" key="1">
    <citation type="submission" date="2023-10" db="EMBL/GenBank/DDBJ databases">
        <title>Noviherbaspirillum sp. CPCC 100848 genome assembly.</title>
        <authorList>
            <person name="Li X.Y."/>
            <person name="Fang X.M."/>
        </authorList>
    </citation>
    <scope>NUCLEOTIDE SEQUENCE [LARGE SCALE GENOMIC DNA]</scope>
    <source>
        <strain evidence="1 2">CPCC 100848</strain>
    </source>
</reference>
<protein>
    <submittedName>
        <fullName evidence="1">DUF3305 domain-containing protein</fullName>
    </submittedName>
</protein>
<name>A0ABU6J2X0_9BURK</name>
<accession>A0ABU6J2X0</accession>
<keyword evidence="2" id="KW-1185">Reference proteome</keyword>
<comment type="caution">
    <text evidence="1">The sequence shown here is derived from an EMBL/GenBank/DDBJ whole genome shotgun (WGS) entry which is preliminary data.</text>
</comment>
<evidence type="ECO:0000313" key="1">
    <source>
        <dbReference type="EMBL" id="MEC4717868.1"/>
    </source>
</evidence>
<proteinExistence type="predicted"/>
<gene>
    <name evidence="1" type="ORF">RY831_01780</name>
</gene>
<organism evidence="1 2">
    <name type="scientific">Noviherbaspirillum album</name>
    <dbReference type="NCBI Taxonomy" id="3080276"/>
    <lineage>
        <taxon>Bacteria</taxon>
        <taxon>Pseudomonadati</taxon>
        <taxon>Pseudomonadota</taxon>
        <taxon>Betaproteobacteria</taxon>
        <taxon>Burkholderiales</taxon>
        <taxon>Oxalobacteraceae</taxon>
        <taxon>Noviherbaspirillum</taxon>
    </lineage>
</organism>